<organism evidence="1">
    <name type="scientific">Anguilla anguilla</name>
    <name type="common">European freshwater eel</name>
    <name type="synonym">Muraena anguilla</name>
    <dbReference type="NCBI Taxonomy" id="7936"/>
    <lineage>
        <taxon>Eukaryota</taxon>
        <taxon>Metazoa</taxon>
        <taxon>Chordata</taxon>
        <taxon>Craniata</taxon>
        <taxon>Vertebrata</taxon>
        <taxon>Euteleostomi</taxon>
        <taxon>Actinopterygii</taxon>
        <taxon>Neopterygii</taxon>
        <taxon>Teleostei</taxon>
        <taxon>Anguilliformes</taxon>
        <taxon>Anguillidae</taxon>
        <taxon>Anguilla</taxon>
    </lineage>
</organism>
<reference evidence="1" key="1">
    <citation type="submission" date="2014-11" db="EMBL/GenBank/DDBJ databases">
        <authorList>
            <person name="Amaro Gonzalez C."/>
        </authorList>
    </citation>
    <scope>NUCLEOTIDE SEQUENCE</scope>
</reference>
<proteinExistence type="predicted"/>
<reference evidence="1" key="2">
    <citation type="journal article" date="2015" name="Fish Shellfish Immunol.">
        <title>Early steps in the European eel (Anguilla anguilla)-Vibrio vulnificus interaction in the gills: Role of the RtxA13 toxin.</title>
        <authorList>
            <person name="Callol A."/>
            <person name="Pajuelo D."/>
            <person name="Ebbesson L."/>
            <person name="Teles M."/>
            <person name="MacKenzie S."/>
            <person name="Amaro C."/>
        </authorList>
    </citation>
    <scope>NUCLEOTIDE SEQUENCE</scope>
</reference>
<name>A0A0E9QSJ9_ANGAN</name>
<evidence type="ECO:0000313" key="1">
    <source>
        <dbReference type="EMBL" id="JAH19098.1"/>
    </source>
</evidence>
<accession>A0A0E9QSJ9</accession>
<sequence length="15" mass="1890">MYLVLRKKSLSYIIY</sequence>
<protein>
    <submittedName>
        <fullName evidence="1">Uncharacterized protein</fullName>
    </submittedName>
</protein>
<dbReference type="EMBL" id="GBXM01089479">
    <property type="protein sequence ID" value="JAH19098.1"/>
    <property type="molecule type" value="Transcribed_RNA"/>
</dbReference>